<sequence length="591" mass="63794">MNHVEHVLPFLRRNNPELGGFLTEEEWARVEAANWIVEAAERALPDAAPVIAGNDVAETVIDDDSAVDAGTLDDTAQVADRRYTGQSAAPCLGLVADAPIPVTKMGRGGLKVLKKAKLETAGSAAPKKKGQAKGRELNKSFKKKGRKCNTRARLACGSLAFTPFWGHHAAGQDPDYCEFLRSAYCFGLKMPNDATCFFVKHEEETFGAVERRVGGLFHKHKLVMAFTEAMVAEQMLFEHEVVEGDTARFGSNTLDTDSGRLQVHKGRTFVLKGRRSKRWSATGLAPTASSRAMPPETVADVKPQMDKQLGSGVVFAPDGARAWLAATRESDVPVLTGVNHNKKVFTPVSTLAKKAHVNPWLSNVKRLHIASGPNFGPLATCSRFTFESHGFTWALDMTGCTSDCSSTRMVLTFVPSDPPQARGIREAKDGCQGHALAPPGLRGLCWVYGFTAICSSLRSTPSPAHPTLLQDLSASATKTLKRQTGAQKGLARETKHAFEVVGGDNMAESLLGHIKQSMRRSGAVRGGTAGSKKKTAQVLSAAALLRGPGLLKLLSGYKAYREACSTGKVRVGPRDAWSMEHAMWLQQEPQP</sequence>
<evidence type="ECO:0000313" key="2">
    <source>
        <dbReference type="Proteomes" id="UP000186817"/>
    </source>
</evidence>
<dbReference type="Proteomes" id="UP000186817">
    <property type="component" value="Unassembled WGS sequence"/>
</dbReference>
<proteinExistence type="predicted"/>
<gene>
    <name evidence="1" type="ORF">AK812_SmicGene5870</name>
</gene>
<comment type="caution">
    <text evidence="1">The sequence shown here is derived from an EMBL/GenBank/DDBJ whole genome shotgun (WGS) entry which is preliminary data.</text>
</comment>
<evidence type="ECO:0000313" key="1">
    <source>
        <dbReference type="EMBL" id="OLQ10399.1"/>
    </source>
</evidence>
<keyword evidence="2" id="KW-1185">Reference proteome</keyword>
<accession>A0A1Q9ESJ3</accession>
<name>A0A1Q9ESJ3_SYMMI</name>
<organism evidence="1 2">
    <name type="scientific">Symbiodinium microadriaticum</name>
    <name type="common">Dinoflagellate</name>
    <name type="synonym">Zooxanthella microadriatica</name>
    <dbReference type="NCBI Taxonomy" id="2951"/>
    <lineage>
        <taxon>Eukaryota</taxon>
        <taxon>Sar</taxon>
        <taxon>Alveolata</taxon>
        <taxon>Dinophyceae</taxon>
        <taxon>Suessiales</taxon>
        <taxon>Symbiodiniaceae</taxon>
        <taxon>Symbiodinium</taxon>
    </lineage>
</organism>
<protein>
    <submittedName>
        <fullName evidence="1">Uncharacterized protein</fullName>
    </submittedName>
</protein>
<reference evidence="1 2" key="1">
    <citation type="submission" date="2016-02" db="EMBL/GenBank/DDBJ databases">
        <title>Genome analysis of coral dinoflagellate symbionts highlights evolutionary adaptations to a symbiotic lifestyle.</title>
        <authorList>
            <person name="Aranda M."/>
            <person name="Li Y."/>
            <person name="Liew Y.J."/>
            <person name="Baumgarten S."/>
            <person name="Simakov O."/>
            <person name="Wilson M."/>
            <person name="Piel J."/>
            <person name="Ashoor H."/>
            <person name="Bougouffa S."/>
            <person name="Bajic V.B."/>
            <person name="Ryu T."/>
            <person name="Ravasi T."/>
            <person name="Bayer T."/>
            <person name="Micklem G."/>
            <person name="Kim H."/>
            <person name="Bhak J."/>
            <person name="Lajeunesse T.C."/>
            <person name="Voolstra C.R."/>
        </authorList>
    </citation>
    <scope>NUCLEOTIDE SEQUENCE [LARGE SCALE GENOMIC DNA]</scope>
    <source>
        <strain evidence="1 2">CCMP2467</strain>
    </source>
</reference>
<dbReference type="EMBL" id="LSRX01000079">
    <property type="protein sequence ID" value="OLQ10399.1"/>
    <property type="molecule type" value="Genomic_DNA"/>
</dbReference>
<dbReference type="OrthoDB" id="408433at2759"/>
<dbReference type="AlphaFoldDB" id="A0A1Q9ESJ3"/>